<dbReference type="KEGG" id="sci:B446_06410"/>
<feature type="domain" description="Response regulatory" evidence="7">
    <location>
        <begin position="4"/>
        <end position="122"/>
    </location>
</feature>
<dbReference type="InterPro" id="IPR001789">
    <property type="entry name" value="Sig_transdc_resp-reg_receiver"/>
</dbReference>
<evidence type="ECO:0000256" key="5">
    <source>
        <dbReference type="PROSITE-ProRule" id="PRU00169"/>
    </source>
</evidence>
<evidence type="ECO:0000259" key="7">
    <source>
        <dbReference type="PROSITE" id="PS50110"/>
    </source>
</evidence>
<dbReference type="CDD" id="cd06170">
    <property type="entry name" value="LuxR_C_like"/>
    <property type="match status" value="1"/>
</dbReference>
<reference evidence="9" key="1">
    <citation type="submission" date="2012-10" db="EMBL/GenBank/DDBJ databases">
        <title>The complete genome sequence of Streptomyces collinus Tu 365.</title>
        <authorList>
            <person name="Ruckert C."/>
            <person name="Szczepanowski R."/>
            <person name="Goesmann A."/>
            <person name="Pross E.K."/>
            <person name="Musiol E.M."/>
            <person name="Blin K."/>
            <person name="Wohlleben W."/>
            <person name="Puhler A."/>
            <person name="Weber T."/>
            <person name="Kalinowski J."/>
        </authorList>
    </citation>
    <scope>NUCLEOTIDE SEQUENCE [LARGE SCALE GENOMIC DNA]</scope>
    <source>
        <strain evidence="9">DSM 40733 / Tue 365</strain>
    </source>
</reference>
<evidence type="ECO:0000259" key="6">
    <source>
        <dbReference type="PROSITE" id="PS50043"/>
    </source>
</evidence>
<accession>S5UQH8</accession>
<dbReference type="InterPro" id="IPR016032">
    <property type="entry name" value="Sig_transdc_resp-reg_C-effctor"/>
</dbReference>
<sequence>MTIRVLLADDQALLRGTFRMLFDSADDMETVGEASNGREAVELAAAERPDVVLMDIRMPELDGLDATRLISETDDLAAVKVLILTTFENDEYVAQALRAGASGFLGKGARPEELLDAVRTVAAGEALLSPGATRALITRFLAQPEPCTTVVHERLECLTPRERDVTRLVALGQSNEEIAERLFVSPLTAKTHVNRAMTKLAARDRAQLVVIAYQCGLVSTTTEPAGYCARSTQD</sequence>
<evidence type="ECO:0000256" key="4">
    <source>
        <dbReference type="ARBA" id="ARBA00023163"/>
    </source>
</evidence>
<dbReference type="GO" id="GO:0006355">
    <property type="term" value="P:regulation of DNA-templated transcription"/>
    <property type="evidence" value="ECO:0007669"/>
    <property type="project" value="InterPro"/>
</dbReference>
<dbReference type="SUPFAM" id="SSF52172">
    <property type="entry name" value="CheY-like"/>
    <property type="match status" value="1"/>
</dbReference>
<dbReference type="PRINTS" id="PR00038">
    <property type="entry name" value="HTHLUXR"/>
</dbReference>
<keyword evidence="3" id="KW-0238">DNA-binding</keyword>
<dbReference type="GO" id="GO:0000160">
    <property type="term" value="P:phosphorelay signal transduction system"/>
    <property type="evidence" value="ECO:0007669"/>
    <property type="project" value="InterPro"/>
</dbReference>
<dbReference type="SMART" id="SM00448">
    <property type="entry name" value="REC"/>
    <property type="match status" value="1"/>
</dbReference>
<dbReference type="SMART" id="SM00421">
    <property type="entry name" value="HTH_LUXR"/>
    <property type="match status" value="1"/>
</dbReference>
<dbReference type="SUPFAM" id="SSF46894">
    <property type="entry name" value="C-terminal effector domain of the bipartite response regulators"/>
    <property type="match status" value="1"/>
</dbReference>
<dbReference type="HOGENOM" id="CLU_000445_90_10_11"/>
<dbReference type="PROSITE" id="PS50110">
    <property type="entry name" value="RESPONSE_REGULATORY"/>
    <property type="match status" value="1"/>
</dbReference>
<dbReference type="GO" id="GO:0003677">
    <property type="term" value="F:DNA binding"/>
    <property type="evidence" value="ECO:0007669"/>
    <property type="project" value="UniProtKB-KW"/>
</dbReference>
<feature type="domain" description="HTH luxR-type" evidence="6">
    <location>
        <begin position="151"/>
        <end position="216"/>
    </location>
</feature>
<dbReference type="AlphaFoldDB" id="S5UQH8"/>
<proteinExistence type="predicted"/>
<organism evidence="8 9">
    <name type="scientific">Streptomyces collinus (strain DSM 40733 / Tue 365)</name>
    <dbReference type="NCBI Taxonomy" id="1214242"/>
    <lineage>
        <taxon>Bacteria</taxon>
        <taxon>Bacillati</taxon>
        <taxon>Actinomycetota</taxon>
        <taxon>Actinomycetes</taxon>
        <taxon>Kitasatosporales</taxon>
        <taxon>Streptomycetaceae</taxon>
        <taxon>Streptomyces</taxon>
    </lineage>
</organism>
<name>S5UQH8_STRC3</name>
<evidence type="ECO:0000313" key="8">
    <source>
        <dbReference type="EMBL" id="AGS68106.1"/>
    </source>
</evidence>
<evidence type="ECO:0000256" key="3">
    <source>
        <dbReference type="ARBA" id="ARBA00023125"/>
    </source>
</evidence>
<protein>
    <submittedName>
        <fullName evidence="8">Putative two-component system response regulator</fullName>
    </submittedName>
</protein>
<keyword evidence="1 5" id="KW-0597">Phosphoprotein</keyword>
<evidence type="ECO:0000256" key="2">
    <source>
        <dbReference type="ARBA" id="ARBA00023015"/>
    </source>
</evidence>
<dbReference type="PANTHER" id="PTHR43214">
    <property type="entry name" value="TWO-COMPONENT RESPONSE REGULATOR"/>
    <property type="match status" value="1"/>
</dbReference>
<dbReference type="PATRIC" id="fig|1214242.5.peg.1330"/>
<evidence type="ECO:0000313" key="9">
    <source>
        <dbReference type="Proteomes" id="UP000015423"/>
    </source>
</evidence>
<dbReference type="InterPro" id="IPR058245">
    <property type="entry name" value="NreC/VraR/RcsB-like_REC"/>
</dbReference>
<dbReference type="Pfam" id="PF00196">
    <property type="entry name" value="GerE"/>
    <property type="match status" value="1"/>
</dbReference>
<reference evidence="8 9" key="2">
    <citation type="journal article" date="2013" name="J. Biotechnol.">
        <title>Complete genome sequence of the kirromycin producer Streptomyces collinus Tu 365 consisting of a linear chromosome and two linear plasmids.</title>
        <authorList>
            <person name="Ruckert C."/>
            <person name="Szczepanowski R."/>
            <person name="Albersmeier A."/>
            <person name="Goesmann A."/>
            <person name="Iftime D."/>
            <person name="Musiol E.M."/>
            <person name="Blin K."/>
            <person name="Wohlleben W."/>
            <person name="Puhler A."/>
            <person name="Kalinowski J."/>
            <person name="Weber T."/>
        </authorList>
    </citation>
    <scope>NUCLEOTIDE SEQUENCE [LARGE SCALE GENOMIC DNA]</scope>
    <source>
        <strain evidence="9">DSM 40733 / Tue 365</strain>
    </source>
</reference>
<dbReference type="CDD" id="cd17535">
    <property type="entry name" value="REC_NarL-like"/>
    <property type="match status" value="1"/>
</dbReference>
<dbReference type="eggNOG" id="COG2197">
    <property type="taxonomic scope" value="Bacteria"/>
</dbReference>
<dbReference type="Gene3D" id="3.40.50.2300">
    <property type="match status" value="1"/>
</dbReference>
<evidence type="ECO:0000256" key="1">
    <source>
        <dbReference type="ARBA" id="ARBA00022553"/>
    </source>
</evidence>
<keyword evidence="9" id="KW-1185">Reference proteome</keyword>
<dbReference type="InterPro" id="IPR039420">
    <property type="entry name" value="WalR-like"/>
</dbReference>
<dbReference type="STRING" id="1214242.B446_06410"/>
<feature type="modified residue" description="4-aspartylphosphate" evidence="5">
    <location>
        <position position="55"/>
    </location>
</feature>
<dbReference type="InterPro" id="IPR000792">
    <property type="entry name" value="Tscrpt_reg_LuxR_C"/>
</dbReference>
<dbReference type="RefSeq" id="WP_020938590.1">
    <property type="nucleotide sequence ID" value="NC_021985.1"/>
</dbReference>
<dbReference type="Proteomes" id="UP000015423">
    <property type="component" value="Chromosome"/>
</dbReference>
<dbReference type="EMBL" id="CP006259">
    <property type="protein sequence ID" value="AGS68106.1"/>
    <property type="molecule type" value="Genomic_DNA"/>
</dbReference>
<gene>
    <name evidence="8" type="ORF">B446_06410</name>
</gene>
<keyword evidence="2" id="KW-0805">Transcription regulation</keyword>
<dbReference type="InterPro" id="IPR011006">
    <property type="entry name" value="CheY-like_superfamily"/>
</dbReference>
<dbReference type="Pfam" id="PF00072">
    <property type="entry name" value="Response_reg"/>
    <property type="match status" value="1"/>
</dbReference>
<dbReference type="PROSITE" id="PS50043">
    <property type="entry name" value="HTH_LUXR_2"/>
    <property type="match status" value="1"/>
</dbReference>
<keyword evidence="4" id="KW-0804">Transcription</keyword>
<dbReference type="PANTHER" id="PTHR43214:SF24">
    <property type="entry name" value="TRANSCRIPTIONAL REGULATORY PROTEIN NARL-RELATED"/>
    <property type="match status" value="1"/>
</dbReference>